<reference evidence="3 4" key="1">
    <citation type="submission" date="2016-04" db="EMBL/GenBank/DDBJ databases">
        <title>ATOL: Assembling a taxonomically balanced genome-scale reconstruction of the evolutionary history of the Enterobacteriaceae.</title>
        <authorList>
            <person name="Plunkett G.III."/>
            <person name="Neeno-Eckwall E.C."/>
            <person name="Glasner J.D."/>
            <person name="Perna N.T."/>
        </authorList>
    </citation>
    <scope>NUCLEOTIDE SEQUENCE [LARGE SCALE GENOMIC DNA]</scope>
    <source>
        <strain evidence="3 4">ATCC 51603</strain>
    </source>
</reference>
<dbReference type="InterPro" id="IPR025543">
    <property type="entry name" value="Dodecin-like"/>
</dbReference>
<dbReference type="RefSeq" id="WP_064548468.1">
    <property type="nucleotide sequence ID" value="NZ_LXEU01000083.1"/>
</dbReference>
<dbReference type="Gene3D" id="3.30.1660.10">
    <property type="entry name" value="Flavin-binding protein dodecin"/>
    <property type="match status" value="1"/>
</dbReference>
<keyword evidence="1" id="KW-0732">Signal</keyword>
<dbReference type="InterPro" id="IPR036275">
    <property type="entry name" value="YdgH-like_sf"/>
</dbReference>
<dbReference type="PATRIC" id="fig|1354264.4.peg.4287"/>
<protein>
    <recommendedName>
        <fullName evidence="2">YdgH/BhsA/McbA-like domain-containing protein</fullName>
    </recommendedName>
</protein>
<dbReference type="InterPro" id="IPR010854">
    <property type="entry name" value="YdgH/BhsA/McbA-like_dom"/>
</dbReference>
<dbReference type="EMBL" id="LXEU01000083">
    <property type="protein sequence ID" value="OAT46331.1"/>
    <property type="molecule type" value="Genomic_DNA"/>
</dbReference>
<organism evidence="3 4">
    <name type="scientific">Kluyvera georgiana ATCC 51603</name>
    <dbReference type="NCBI Taxonomy" id="1354264"/>
    <lineage>
        <taxon>Bacteria</taxon>
        <taxon>Pseudomonadati</taxon>
        <taxon>Pseudomonadota</taxon>
        <taxon>Gammaproteobacteria</taxon>
        <taxon>Enterobacterales</taxon>
        <taxon>Enterobacteriaceae</taxon>
        <taxon>Kluyvera</taxon>
    </lineage>
</organism>
<evidence type="ECO:0000313" key="3">
    <source>
        <dbReference type="EMBL" id="OAT46331.1"/>
    </source>
</evidence>
<name>A0A1B7JEG4_9ENTR</name>
<evidence type="ECO:0000259" key="2">
    <source>
        <dbReference type="Pfam" id="PF07338"/>
    </source>
</evidence>
<dbReference type="PROSITE" id="PS51257">
    <property type="entry name" value="PROKAR_LIPOPROTEIN"/>
    <property type="match status" value="1"/>
</dbReference>
<proteinExistence type="predicted"/>
<dbReference type="SUPFAM" id="SSF159871">
    <property type="entry name" value="YdgH-like"/>
    <property type="match status" value="1"/>
</dbReference>
<evidence type="ECO:0000313" key="4">
    <source>
        <dbReference type="Proteomes" id="UP000078386"/>
    </source>
</evidence>
<comment type="caution">
    <text evidence="3">The sequence shown here is derived from an EMBL/GenBank/DDBJ whole genome shotgun (WGS) entry which is preliminary data.</text>
</comment>
<evidence type="ECO:0000256" key="1">
    <source>
        <dbReference type="ARBA" id="ARBA00022729"/>
    </source>
</evidence>
<gene>
    <name evidence="3" type="ORF">M989_04143</name>
</gene>
<dbReference type="AlphaFoldDB" id="A0A1B7JEG4"/>
<feature type="domain" description="YdgH/BhsA/McbA-like" evidence="2">
    <location>
        <begin position="33"/>
        <end position="82"/>
    </location>
</feature>
<dbReference type="Proteomes" id="UP000078386">
    <property type="component" value="Unassembled WGS sequence"/>
</dbReference>
<dbReference type="Pfam" id="PF07338">
    <property type="entry name" value="YdgH_BhsA-like"/>
    <property type="match status" value="1"/>
</dbReference>
<keyword evidence="4" id="KW-1185">Reference proteome</keyword>
<accession>A0A1B7JEG4</accession>
<sequence>MNTFHRLFLAILLVTSTTGCTHPTPASGVPFRPVGTVTASGASNLDDLQQQLASKAHKAGAIAFVVDVAGGKNKLFGSATLYE</sequence>